<dbReference type="AlphaFoldDB" id="A0A8X6HNV2"/>
<keyword evidence="4" id="KW-1015">Disulfide bond</keyword>
<keyword evidence="2 5" id="KW-0768">Sushi</keyword>
<dbReference type="InterPro" id="IPR000436">
    <property type="entry name" value="Sushi_SCR_CCP_dom"/>
</dbReference>
<evidence type="ECO:0000256" key="2">
    <source>
        <dbReference type="ARBA" id="ARBA00022659"/>
    </source>
</evidence>
<name>A0A8X6HNV2_TRICU</name>
<evidence type="ECO:0000313" key="11">
    <source>
        <dbReference type="Proteomes" id="UP000887116"/>
    </source>
</evidence>
<comment type="caution">
    <text evidence="5">Lacks conserved residue(s) required for the propagation of feature annotation.</text>
</comment>
<dbReference type="InterPro" id="IPR013783">
    <property type="entry name" value="Ig-like_fold"/>
</dbReference>
<dbReference type="InterPro" id="IPR007110">
    <property type="entry name" value="Ig-like_dom"/>
</dbReference>
<dbReference type="PROSITE" id="PS50923">
    <property type="entry name" value="SUSHI"/>
    <property type="match status" value="1"/>
</dbReference>
<organism evidence="10 11">
    <name type="scientific">Trichonephila clavata</name>
    <name type="common">Joro spider</name>
    <name type="synonym">Nephila clavata</name>
    <dbReference type="NCBI Taxonomy" id="2740835"/>
    <lineage>
        <taxon>Eukaryota</taxon>
        <taxon>Metazoa</taxon>
        <taxon>Ecdysozoa</taxon>
        <taxon>Arthropoda</taxon>
        <taxon>Chelicerata</taxon>
        <taxon>Arachnida</taxon>
        <taxon>Araneae</taxon>
        <taxon>Araneomorphae</taxon>
        <taxon>Entelegynae</taxon>
        <taxon>Araneoidea</taxon>
        <taxon>Nephilidae</taxon>
        <taxon>Trichonephila</taxon>
    </lineage>
</organism>
<comment type="subcellular location">
    <subcellularLocation>
        <location evidence="1">Virion</location>
    </subcellularLocation>
</comment>
<sequence length="568" mass="62803">MRLLLITVALSLIFNESKVAGESCSVPEVNHGTIGKYTGHHNRFQEIRIGSKIDEKEELYLRCEYRYEVAGTPEKEEKILCNGGEWSSIPQCHPAQCRRPPPPTANANIGSVNQTHGGGVVYLCKTYFYKVKFGNVLCDFGTWKGETPVCKDSESPYSPKHDTTSDKSPAETTILTPTRIPFNIPVSETSVSQNSESQSTLQPTCFCTYANFDKNLEAFVGTELLQNGSKVENGIAVKFFCQFFGHLRLQGPTEILCQECHWQTSKFPECAPPKTGETTVLINGDWKLLSGGTVAIEKGKTINIICEVKGVELIPQWINPGATNINVESYQDYYSGKNVSVLYILKIDIENTGKYQCFVPGNAPYNIYIEVITDGSTYNKKAESTSDELAAGRTGFLNTTENSAIETVQPPSIAVPSQTVSKDSKAALNVSNSFNSSCYCTYTNQDEAMVAFSGTDLLQYGSKVKNNSTVKFHCHQIRFARLKGLSEIKCQNCQWTSVEFPKCLQPQIVLCPRIPEMNGYSSMYTSDQNIGSVKFSTFCATCTDWVSLTTCGQAEVEGPIPMHRDITL</sequence>
<evidence type="ECO:0000259" key="8">
    <source>
        <dbReference type="PROSITE" id="PS50835"/>
    </source>
</evidence>
<keyword evidence="11" id="KW-1185">Reference proteome</keyword>
<dbReference type="Proteomes" id="UP000887116">
    <property type="component" value="Unassembled WGS sequence"/>
</dbReference>
<dbReference type="PANTHER" id="PTHR45785">
    <property type="entry name" value="COMPLEMENT FACTOR H-RELATED"/>
    <property type="match status" value="1"/>
</dbReference>
<evidence type="ECO:0000259" key="9">
    <source>
        <dbReference type="PROSITE" id="PS50923"/>
    </source>
</evidence>
<evidence type="ECO:0000256" key="3">
    <source>
        <dbReference type="ARBA" id="ARBA00022729"/>
    </source>
</evidence>
<feature type="chain" id="PRO_5036480945" evidence="7">
    <location>
        <begin position="22"/>
        <end position="568"/>
    </location>
</feature>
<evidence type="ECO:0000256" key="4">
    <source>
        <dbReference type="ARBA" id="ARBA00023157"/>
    </source>
</evidence>
<evidence type="ECO:0000313" key="10">
    <source>
        <dbReference type="EMBL" id="GFR06694.1"/>
    </source>
</evidence>
<dbReference type="PANTHER" id="PTHR45785:SF2">
    <property type="entry name" value="COMPLEMENT FACTOR H-RELATED"/>
    <property type="match status" value="1"/>
</dbReference>
<dbReference type="OrthoDB" id="6285063at2759"/>
<dbReference type="InterPro" id="IPR035976">
    <property type="entry name" value="Sushi/SCR/CCP_sf"/>
</dbReference>
<dbReference type="InterPro" id="IPR036179">
    <property type="entry name" value="Ig-like_dom_sf"/>
</dbReference>
<keyword evidence="3 7" id="KW-0732">Signal</keyword>
<dbReference type="SUPFAM" id="SSF57535">
    <property type="entry name" value="Complement control module/SCR domain"/>
    <property type="match status" value="1"/>
</dbReference>
<feature type="signal peptide" evidence="7">
    <location>
        <begin position="1"/>
        <end position="21"/>
    </location>
</feature>
<feature type="domain" description="Sushi" evidence="9">
    <location>
        <begin position="95"/>
        <end position="152"/>
    </location>
</feature>
<dbReference type="InterPro" id="IPR051503">
    <property type="entry name" value="ComplSys_Reg/VirEntry_Med"/>
</dbReference>
<dbReference type="PROSITE" id="PS50835">
    <property type="entry name" value="IG_LIKE"/>
    <property type="match status" value="1"/>
</dbReference>
<gene>
    <name evidence="10" type="primary">NCL1_30001</name>
    <name evidence="10" type="ORF">TNCT_220141</name>
</gene>
<evidence type="ECO:0000256" key="7">
    <source>
        <dbReference type="SAM" id="SignalP"/>
    </source>
</evidence>
<dbReference type="Gene3D" id="2.10.70.10">
    <property type="entry name" value="Complement Module, domain 1"/>
    <property type="match status" value="1"/>
</dbReference>
<feature type="region of interest" description="Disordered" evidence="6">
    <location>
        <begin position="150"/>
        <end position="171"/>
    </location>
</feature>
<feature type="domain" description="Ig-like" evidence="8">
    <location>
        <begin position="273"/>
        <end position="373"/>
    </location>
</feature>
<evidence type="ECO:0000256" key="5">
    <source>
        <dbReference type="PROSITE-ProRule" id="PRU00302"/>
    </source>
</evidence>
<proteinExistence type="predicted"/>
<dbReference type="SUPFAM" id="SSF48726">
    <property type="entry name" value="Immunoglobulin"/>
    <property type="match status" value="1"/>
</dbReference>
<reference evidence="10" key="1">
    <citation type="submission" date="2020-07" db="EMBL/GenBank/DDBJ databases">
        <title>Multicomponent nature underlies the extraordinary mechanical properties of spider dragline silk.</title>
        <authorList>
            <person name="Kono N."/>
            <person name="Nakamura H."/>
            <person name="Mori M."/>
            <person name="Yoshida Y."/>
            <person name="Ohtoshi R."/>
            <person name="Malay A.D."/>
            <person name="Moran D.A.P."/>
            <person name="Tomita M."/>
            <person name="Numata K."/>
            <person name="Arakawa K."/>
        </authorList>
    </citation>
    <scope>NUCLEOTIDE SEQUENCE</scope>
</reference>
<dbReference type="EMBL" id="BMAO01016164">
    <property type="protein sequence ID" value="GFR06694.1"/>
    <property type="molecule type" value="Genomic_DNA"/>
</dbReference>
<accession>A0A8X6HNV2</accession>
<evidence type="ECO:0000256" key="1">
    <source>
        <dbReference type="ARBA" id="ARBA00004328"/>
    </source>
</evidence>
<protein>
    <submittedName>
        <fullName evidence="10">Uncharacterized protein</fullName>
    </submittedName>
</protein>
<dbReference type="Gene3D" id="2.60.40.10">
    <property type="entry name" value="Immunoglobulins"/>
    <property type="match status" value="1"/>
</dbReference>
<evidence type="ECO:0000256" key="6">
    <source>
        <dbReference type="SAM" id="MobiDB-lite"/>
    </source>
</evidence>
<comment type="caution">
    <text evidence="10">The sequence shown here is derived from an EMBL/GenBank/DDBJ whole genome shotgun (WGS) entry which is preliminary data.</text>
</comment>
<dbReference type="SMART" id="SM00032">
    <property type="entry name" value="CCP"/>
    <property type="match status" value="3"/>
</dbReference>
<feature type="compositionally biased region" description="Basic and acidic residues" evidence="6">
    <location>
        <begin position="150"/>
        <end position="169"/>
    </location>
</feature>